<organism evidence="1 2">
    <name type="scientific">Collimonas rhizosphaerae</name>
    <dbReference type="NCBI Taxonomy" id="3126357"/>
    <lineage>
        <taxon>Bacteria</taxon>
        <taxon>Pseudomonadati</taxon>
        <taxon>Pseudomonadota</taxon>
        <taxon>Betaproteobacteria</taxon>
        <taxon>Burkholderiales</taxon>
        <taxon>Oxalobacteraceae</taxon>
        <taxon>Collimonas</taxon>
    </lineage>
</organism>
<keyword evidence="2" id="KW-1185">Reference proteome</keyword>
<dbReference type="Pfam" id="PF14456">
    <property type="entry name" value="alpha-hel2"/>
    <property type="match status" value="1"/>
</dbReference>
<protein>
    <submittedName>
        <fullName evidence="1">PRTRC system protein F</fullName>
    </submittedName>
</protein>
<dbReference type="RefSeq" id="WP_342830132.1">
    <property type="nucleotide sequence ID" value="NZ_JBANDC010000010.1"/>
</dbReference>
<comment type="caution">
    <text evidence="1">The sequence shown here is derived from an EMBL/GenBank/DDBJ whole genome shotgun (WGS) entry which is preliminary data.</text>
</comment>
<proteinExistence type="predicted"/>
<gene>
    <name evidence="1" type="ORF">V8G57_15540</name>
</gene>
<dbReference type="Proteomes" id="UP001495910">
    <property type="component" value="Unassembled WGS sequence"/>
</dbReference>
<evidence type="ECO:0000313" key="1">
    <source>
        <dbReference type="EMBL" id="MEM4988806.1"/>
    </source>
</evidence>
<dbReference type="InterPro" id="IPR022283">
    <property type="entry name" value="PRTRC_protein-F"/>
</dbReference>
<evidence type="ECO:0000313" key="2">
    <source>
        <dbReference type="Proteomes" id="UP001495910"/>
    </source>
</evidence>
<dbReference type="NCBIfam" id="TIGR03742">
    <property type="entry name" value="PRTRC_F"/>
    <property type="match status" value="1"/>
</dbReference>
<name>A0ABU9PXT1_9BURK</name>
<reference evidence="1 2" key="1">
    <citation type="submission" date="2024-02" db="EMBL/GenBank/DDBJ databases">
        <title>Draft genome sequence of Collimonas sp. strain H4R21, an effective mineral-weathering bacterial strain isolated from the beech rhizosphere.</title>
        <authorList>
            <person name="Morin E."/>
            <person name="Uroz S."/>
            <person name="Leveau J.H.J."/>
            <person name="Kumar R."/>
            <person name="Rey M.W."/>
            <person name="Pham J."/>
        </authorList>
    </citation>
    <scope>NUCLEOTIDE SEQUENCE [LARGE SCALE GENOMIC DNA]</scope>
    <source>
        <strain evidence="1 2">H4R21</strain>
    </source>
</reference>
<sequence>MMTASALPLLPADLPTSFRTDGNSRISGPLALAMLRAGLIREDDLHGNDDEKTLVETVLTRWWREMTAPLRLFKWNLHIQIVEHYQFDRNTPVFCISVQKGDIPQRTLALRVEELEAECTGFGQTVVAVLYDSLSYLPEVWSPINVMRMAESAYWGGNADENGWFEDNIGCGEYASREEFLDDVGKESLVTRAELLNGMPDWLPAAKRVCRRKHLERAACSTLGKDVIAACDRIHALAHSSSFSIEPWSFAVDVQADATEACLFLRWNDADSLVRILDDYMHGAYESGEYMECVAATNVSTTPQAVHTYFSNVEAMLLMAKAAEDLLLLISTPASAGDPT</sequence>
<accession>A0ABU9PXT1</accession>
<dbReference type="EMBL" id="JBANDC010000010">
    <property type="protein sequence ID" value="MEM4988806.1"/>
    <property type="molecule type" value="Genomic_DNA"/>
</dbReference>